<feature type="chain" id="PRO_5046616933" description="Phytocyanin domain-containing protein" evidence="4">
    <location>
        <begin position="20"/>
        <end position="155"/>
    </location>
</feature>
<reference evidence="6 7" key="1">
    <citation type="submission" date="2024-03" db="EMBL/GenBank/DDBJ databases">
        <authorList>
            <person name="Gkanogiannis A."/>
            <person name="Becerra Lopez-Lavalle L."/>
        </authorList>
    </citation>
    <scope>NUCLEOTIDE SEQUENCE [LARGE SCALE GENOMIC DNA]</scope>
</reference>
<evidence type="ECO:0000313" key="7">
    <source>
        <dbReference type="Proteomes" id="UP001642487"/>
    </source>
</evidence>
<keyword evidence="1" id="KW-0479">Metal-binding</keyword>
<evidence type="ECO:0000313" key="6">
    <source>
        <dbReference type="EMBL" id="CAK9329627.1"/>
    </source>
</evidence>
<keyword evidence="3" id="KW-0472">Membrane</keyword>
<dbReference type="PROSITE" id="PS51485">
    <property type="entry name" value="PHYTOCYANIN"/>
    <property type="match status" value="1"/>
</dbReference>
<dbReference type="InterPro" id="IPR008972">
    <property type="entry name" value="Cupredoxin"/>
</dbReference>
<sequence length="155" mass="17271">MSSLASLLFIAVFLQVVAAIDHRVGGDFGWNLPPTPTFFSEWVRNTTFFVGDTLRFNSSGNETHNYAMPESEAEFERCVKPGLFFENVIFAILDRPGPKYFICNVGNHCNLGMKFGIQVLPIPGSIPPNAALKIASFPALLLLFITIITNFFFFL</sequence>
<dbReference type="Gene3D" id="2.60.40.420">
    <property type="entry name" value="Cupredoxins - blue copper proteins"/>
    <property type="match status" value="1"/>
</dbReference>
<dbReference type="PANTHER" id="PTHR33021">
    <property type="entry name" value="BLUE COPPER PROTEIN"/>
    <property type="match status" value="1"/>
</dbReference>
<dbReference type="InterPro" id="IPR039391">
    <property type="entry name" value="Phytocyanin-like"/>
</dbReference>
<evidence type="ECO:0000256" key="2">
    <source>
        <dbReference type="ARBA" id="ARBA00023008"/>
    </source>
</evidence>
<feature type="signal peptide" evidence="4">
    <location>
        <begin position="1"/>
        <end position="19"/>
    </location>
</feature>
<keyword evidence="4" id="KW-0732">Signal</keyword>
<organism evidence="6 7">
    <name type="scientific">Citrullus colocynthis</name>
    <name type="common">colocynth</name>
    <dbReference type="NCBI Taxonomy" id="252529"/>
    <lineage>
        <taxon>Eukaryota</taxon>
        <taxon>Viridiplantae</taxon>
        <taxon>Streptophyta</taxon>
        <taxon>Embryophyta</taxon>
        <taxon>Tracheophyta</taxon>
        <taxon>Spermatophyta</taxon>
        <taxon>Magnoliopsida</taxon>
        <taxon>eudicotyledons</taxon>
        <taxon>Gunneridae</taxon>
        <taxon>Pentapetalae</taxon>
        <taxon>rosids</taxon>
        <taxon>fabids</taxon>
        <taxon>Cucurbitales</taxon>
        <taxon>Cucurbitaceae</taxon>
        <taxon>Benincaseae</taxon>
        <taxon>Citrullus</taxon>
    </lineage>
</organism>
<dbReference type="Proteomes" id="UP001642487">
    <property type="component" value="Chromosome 9"/>
</dbReference>
<dbReference type="PANTHER" id="PTHR33021:SF350">
    <property type="entry name" value="UCLACYANIN-2"/>
    <property type="match status" value="1"/>
</dbReference>
<dbReference type="SUPFAM" id="SSF49503">
    <property type="entry name" value="Cupredoxins"/>
    <property type="match status" value="1"/>
</dbReference>
<feature type="transmembrane region" description="Helical" evidence="3">
    <location>
        <begin position="134"/>
        <end position="154"/>
    </location>
</feature>
<dbReference type="Pfam" id="PF02298">
    <property type="entry name" value="Cu_bind_like"/>
    <property type="match status" value="1"/>
</dbReference>
<evidence type="ECO:0000256" key="4">
    <source>
        <dbReference type="SAM" id="SignalP"/>
    </source>
</evidence>
<evidence type="ECO:0000256" key="3">
    <source>
        <dbReference type="SAM" id="Phobius"/>
    </source>
</evidence>
<feature type="domain" description="Phytocyanin" evidence="5">
    <location>
        <begin position="20"/>
        <end position="121"/>
    </location>
</feature>
<keyword evidence="3" id="KW-1133">Transmembrane helix</keyword>
<evidence type="ECO:0000256" key="1">
    <source>
        <dbReference type="ARBA" id="ARBA00022723"/>
    </source>
</evidence>
<dbReference type="EMBL" id="OZ021743">
    <property type="protein sequence ID" value="CAK9329627.1"/>
    <property type="molecule type" value="Genomic_DNA"/>
</dbReference>
<keyword evidence="2" id="KW-0186">Copper</keyword>
<dbReference type="InterPro" id="IPR028871">
    <property type="entry name" value="BlueCu_1_BS"/>
</dbReference>
<gene>
    <name evidence="6" type="ORF">CITCOLO1_LOCUS22100</name>
</gene>
<keyword evidence="3" id="KW-0812">Transmembrane</keyword>
<dbReference type="InterPro" id="IPR003245">
    <property type="entry name" value="Phytocyanin_dom"/>
</dbReference>
<evidence type="ECO:0000259" key="5">
    <source>
        <dbReference type="PROSITE" id="PS51485"/>
    </source>
</evidence>
<proteinExistence type="predicted"/>
<keyword evidence="7" id="KW-1185">Reference proteome</keyword>
<protein>
    <recommendedName>
        <fullName evidence="5">Phytocyanin domain-containing protein</fullName>
    </recommendedName>
</protein>
<dbReference type="PROSITE" id="PS00196">
    <property type="entry name" value="COPPER_BLUE"/>
    <property type="match status" value="1"/>
</dbReference>
<name>A0ABP0ZA34_9ROSI</name>
<accession>A0ABP0ZA34</accession>